<name>A0A174ZI04_9FIRM</name>
<dbReference type="PANTHER" id="PTHR32385:SF15">
    <property type="entry name" value="INOSITOL PHOSPHOCERAMIDE MANNOSYLTRANSFERASE 1"/>
    <property type="match status" value="1"/>
</dbReference>
<gene>
    <name evidence="2" type="ORF">ERS852492_01649</name>
</gene>
<dbReference type="Pfam" id="PF04488">
    <property type="entry name" value="Gly_transf_sug"/>
    <property type="match status" value="1"/>
</dbReference>
<dbReference type="InterPro" id="IPR029044">
    <property type="entry name" value="Nucleotide-diphossugar_trans"/>
</dbReference>
<dbReference type="EMBL" id="CZBV01000004">
    <property type="protein sequence ID" value="CUQ85582.1"/>
    <property type="molecule type" value="Genomic_DNA"/>
</dbReference>
<dbReference type="PANTHER" id="PTHR32385">
    <property type="entry name" value="MANNOSYL PHOSPHORYLINOSITOL CERAMIDE SYNTHASE"/>
    <property type="match status" value="1"/>
</dbReference>
<keyword evidence="2" id="KW-0328">Glycosyltransferase</keyword>
<dbReference type="GO" id="GO:0016020">
    <property type="term" value="C:membrane"/>
    <property type="evidence" value="ECO:0007669"/>
    <property type="project" value="GOC"/>
</dbReference>
<evidence type="ECO:0000313" key="2">
    <source>
        <dbReference type="EMBL" id="CUQ85582.1"/>
    </source>
</evidence>
<dbReference type="GO" id="GO:0000030">
    <property type="term" value="F:mannosyltransferase activity"/>
    <property type="evidence" value="ECO:0007669"/>
    <property type="project" value="TreeGrafter"/>
</dbReference>
<dbReference type="InterPro" id="IPR007577">
    <property type="entry name" value="GlycoTrfase_DXD_sugar-bd_CS"/>
</dbReference>
<dbReference type="SUPFAM" id="SSF53448">
    <property type="entry name" value="Nucleotide-diphospho-sugar transferases"/>
    <property type="match status" value="1"/>
</dbReference>
<sequence length="363" mass="42590">MINLVNISIKQLMKKNKMEKLYIFGASKRLITYKNVLPFYCLSSVTDFVVDNDKAKWGQDIQLDDKRYTIISPEQMLANISKDDKILIASIHYEEIVLQLDCITALDGIDCYILDYIYACNDSYIDMNYYESCKESEYYIPPVIHYCWFGNNSMPDEYIKYIDGWKKLCPDYSIIRWDESNYDVNKHPFISKAYKDRKWAFVSDYARLDIIYNNGGIYLDTDVQLIKNIDELRRFRAYVGFEAESFINTGLGFGAEKGNIFIKKCLESYDNMTPGSYIPCPQIQSKDMDEFGLIRNNTFQYIKYGNVAVLPSEFLCPMEYRYKQLKITDKTFSIHHFSGSWLDKVNINKNREKITNRILGINV</sequence>
<dbReference type="RefSeq" id="WP_055287129.1">
    <property type="nucleotide sequence ID" value="NZ_CABIXW010000004.1"/>
</dbReference>
<dbReference type="AlphaFoldDB" id="A0A174ZI04"/>
<accession>A0A174ZI04</accession>
<reference evidence="2 3" key="1">
    <citation type="submission" date="2015-09" db="EMBL/GenBank/DDBJ databases">
        <authorList>
            <consortium name="Pathogen Informatics"/>
        </authorList>
    </citation>
    <scope>NUCLEOTIDE SEQUENCE [LARGE SCALE GENOMIC DNA]</scope>
    <source>
        <strain evidence="2 3">2789STDY5834878</strain>
    </source>
</reference>
<dbReference type="Proteomes" id="UP000095780">
    <property type="component" value="Unassembled WGS sequence"/>
</dbReference>
<dbReference type="InterPro" id="IPR051706">
    <property type="entry name" value="Glycosyltransferase_domain"/>
</dbReference>
<organism evidence="2 3">
    <name type="scientific">Lachnospira eligens</name>
    <dbReference type="NCBI Taxonomy" id="39485"/>
    <lineage>
        <taxon>Bacteria</taxon>
        <taxon>Bacillati</taxon>
        <taxon>Bacillota</taxon>
        <taxon>Clostridia</taxon>
        <taxon>Lachnospirales</taxon>
        <taxon>Lachnospiraceae</taxon>
        <taxon>Lachnospira</taxon>
    </lineage>
</organism>
<protein>
    <submittedName>
        <fullName evidence="2">Mannosyltransferase OCH1 and related enzymes</fullName>
    </submittedName>
</protein>
<dbReference type="Gene3D" id="3.90.550.20">
    <property type="match status" value="1"/>
</dbReference>
<dbReference type="GO" id="GO:0051999">
    <property type="term" value="P:mannosyl-inositol phosphorylceramide biosynthetic process"/>
    <property type="evidence" value="ECO:0007669"/>
    <property type="project" value="TreeGrafter"/>
</dbReference>
<proteinExistence type="predicted"/>
<evidence type="ECO:0000256" key="1">
    <source>
        <dbReference type="ARBA" id="ARBA00022679"/>
    </source>
</evidence>
<keyword evidence="1 2" id="KW-0808">Transferase</keyword>
<evidence type="ECO:0000313" key="3">
    <source>
        <dbReference type="Proteomes" id="UP000095780"/>
    </source>
</evidence>